<organism evidence="2 3">
    <name type="scientific">Caryophanon tenue</name>
    <dbReference type="NCBI Taxonomy" id="33978"/>
    <lineage>
        <taxon>Bacteria</taxon>
        <taxon>Bacillati</taxon>
        <taxon>Bacillota</taxon>
        <taxon>Bacilli</taxon>
        <taxon>Bacillales</taxon>
        <taxon>Caryophanaceae</taxon>
        <taxon>Caryophanon</taxon>
    </lineage>
</organism>
<dbReference type="Proteomes" id="UP000093199">
    <property type="component" value="Unassembled WGS sequence"/>
</dbReference>
<evidence type="ECO:0000313" key="2">
    <source>
        <dbReference type="EMBL" id="OCS87657.1"/>
    </source>
</evidence>
<protein>
    <recommendedName>
        <fullName evidence="4">Flagellar hook-length control protein-like C-terminal domain-containing protein</fullName>
    </recommendedName>
</protein>
<keyword evidence="3" id="KW-1185">Reference proteome</keyword>
<reference evidence="2 3" key="1">
    <citation type="submission" date="2016-07" db="EMBL/GenBank/DDBJ databases">
        <title>Caryophanon tenue genome sequencing.</title>
        <authorList>
            <person name="Verma A."/>
            <person name="Pal Y."/>
            <person name="Krishnamurthi S."/>
        </authorList>
    </citation>
    <scope>NUCLEOTIDE SEQUENCE [LARGE SCALE GENOMIC DNA]</scope>
    <source>
        <strain evidence="2 3">DSM 14152</strain>
    </source>
</reference>
<dbReference type="STRING" id="33978.A6M13_10160"/>
<evidence type="ECO:0000256" key="1">
    <source>
        <dbReference type="SAM" id="MobiDB-lite"/>
    </source>
</evidence>
<proteinExistence type="predicted"/>
<gene>
    <name evidence="2" type="ORF">A6M13_10160</name>
</gene>
<dbReference type="RefSeq" id="WP_066543351.1">
    <property type="nucleotide sequence ID" value="NZ_MASJ01000003.1"/>
</dbReference>
<dbReference type="AlphaFoldDB" id="A0A1C0YKF3"/>
<name>A0A1C0YKF3_9BACL</name>
<evidence type="ECO:0000313" key="3">
    <source>
        <dbReference type="Proteomes" id="UP000093199"/>
    </source>
</evidence>
<dbReference type="OrthoDB" id="2351076at2"/>
<accession>A0A1C0YKF3</accession>
<dbReference type="EMBL" id="MASJ01000003">
    <property type="protein sequence ID" value="OCS87657.1"/>
    <property type="molecule type" value="Genomic_DNA"/>
</dbReference>
<comment type="caution">
    <text evidence="2">The sequence shown here is derived from an EMBL/GenBank/DDBJ whole genome shotgun (WGS) entry which is preliminary data.</text>
</comment>
<evidence type="ECO:0008006" key="4">
    <source>
        <dbReference type="Google" id="ProtNLM"/>
    </source>
</evidence>
<sequence length="600" mass="66879">MTSMSFQPIQSQSAQPVSTQPVALQQGQMFHGTIKQLYPDQTAEIQVGNQKMIAKLEVPLKQGDAHLFQVTQTQPQTELKVVTNAATPQQQMQQVMNAMNLPKTPEMQQALQHFMKAQLPITKENMQHVAQFLKTLPADVSVKDALAAMTKMIEQKLPMTQTVFQALTQGTKTSGMVQVMQQLQQTIEADPMIRQDTKQQVMQQLQKIAQPFTAQTANLYAAKLIEQLQTGTAIQKEQALSTLKQANLLPPQASVINWQQPAGQASLAPQATAGQVMQALTQATPQQLQAQLPMLKQWMNEQPALQAPQKEALQQFIQRFEQLPKTAQTAAIFTKQFHEQLLQQMTKNSQQGNAAATAHMLSLVSPQAQANIQQLPQVIAQQPQLQQMMLQVESTVQQNVDAKAIEQAMRQTMRDLGMSYEATMKTNDPQTLATQLKPQLLAMLQEPMLAATKDAAETMLARLNGMQLQSGDNGHQHQLVMQVPLQFLGKQSEATLQWNGRMKDDGQIDADYARILFYLQLSSLEETMIDMQVQNRIVTVHVFTHHDALQALATPLQTALKEGLAKHDYQLSGVFLKPFTAPTVTKKVETIQTTGVDYRI</sequence>
<feature type="region of interest" description="Disordered" evidence="1">
    <location>
        <begin position="1"/>
        <end position="20"/>
    </location>
</feature>